<dbReference type="GO" id="GO:0005524">
    <property type="term" value="F:ATP binding"/>
    <property type="evidence" value="ECO:0007669"/>
    <property type="project" value="UniProtKB-KW"/>
</dbReference>
<evidence type="ECO:0000259" key="4">
    <source>
        <dbReference type="PROSITE" id="PS50893"/>
    </source>
</evidence>
<dbReference type="GO" id="GO:0016887">
    <property type="term" value="F:ATP hydrolysis activity"/>
    <property type="evidence" value="ECO:0007669"/>
    <property type="project" value="InterPro"/>
</dbReference>
<dbReference type="InterPro" id="IPR017871">
    <property type="entry name" value="ABC_transporter-like_CS"/>
</dbReference>
<protein>
    <submittedName>
        <fullName evidence="5">Macrolide ABC transporter ATP-binding protein</fullName>
    </submittedName>
</protein>
<dbReference type="GO" id="GO:0098796">
    <property type="term" value="C:membrane protein complex"/>
    <property type="evidence" value="ECO:0007669"/>
    <property type="project" value="UniProtKB-ARBA"/>
</dbReference>
<name>A0A1F6C4X0_HANXR</name>
<accession>A0A1F6C4X0</accession>
<proteinExistence type="predicted"/>
<dbReference type="SUPFAM" id="SSF52540">
    <property type="entry name" value="P-loop containing nucleoside triphosphate hydrolases"/>
    <property type="match status" value="1"/>
</dbReference>
<comment type="caution">
    <text evidence="5">The sequence shown here is derived from an EMBL/GenBank/DDBJ whole genome shotgun (WGS) entry which is preliminary data.</text>
</comment>
<evidence type="ECO:0000313" key="5">
    <source>
        <dbReference type="EMBL" id="OGG44181.1"/>
    </source>
</evidence>
<dbReference type="Gene3D" id="3.40.50.300">
    <property type="entry name" value="P-loop containing nucleotide triphosphate hydrolases"/>
    <property type="match status" value="1"/>
</dbReference>
<dbReference type="EMBL" id="MFKF01000412">
    <property type="protein sequence ID" value="OGG44181.1"/>
    <property type="molecule type" value="Genomic_DNA"/>
</dbReference>
<dbReference type="PANTHER" id="PTHR24220:SF86">
    <property type="entry name" value="ABC TRANSPORTER ABCH.1"/>
    <property type="match status" value="1"/>
</dbReference>
<dbReference type="SMART" id="SM00382">
    <property type="entry name" value="AAA"/>
    <property type="match status" value="1"/>
</dbReference>
<keyword evidence="3 5" id="KW-0067">ATP-binding</keyword>
<dbReference type="GO" id="GO:0005886">
    <property type="term" value="C:plasma membrane"/>
    <property type="evidence" value="ECO:0007669"/>
    <property type="project" value="TreeGrafter"/>
</dbReference>
<dbReference type="Proteomes" id="UP000178606">
    <property type="component" value="Unassembled WGS sequence"/>
</dbReference>
<dbReference type="Pfam" id="PF00005">
    <property type="entry name" value="ABC_tran"/>
    <property type="match status" value="1"/>
</dbReference>
<dbReference type="InterPro" id="IPR015854">
    <property type="entry name" value="ABC_transpr_LolD-like"/>
</dbReference>
<dbReference type="AlphaFoldDB" id="A0A1F6C4X0"/>
<evidence type="ECO:0000256" key="3">
    <source>
        <dbReference type="ARBA" id="ARBA00022840"/>
    </source>
</evidence>
<dbReference type="InterPro" id="IPR003439">
    <property type="entry name" value="ABC_transporter-like_ATP-bd"/>
</dbReference>
<dbReference type="CDD" id="cd03255">
    <property type="entry name" value="ABC_MJ0796_LolCDE_FtsE"/>
    <property type="match status" value="1"/>
</dbReference>
<evidence type="ECO:0000256" key="2">
    <source>
        <dbReference type="ARBA" id="ARBA00022741"/>
    </source>
</evidence>
<dbReference type="GO" id="GO:0022857">
    <property type="term" value="F:transmembrane transporter activity"/>
    <property type="evidence" value="ECO:0007669"/>
    <property type="project" value="TreeGrafter"/>
</dbReference>
<dbReference type="PROSITE" id="PS50893">
    <property type="entry name" value="ABC_TRANSPORTER_2"/>
    <property type="match status" value="1"/>
</dbReference>
<sequence>MTHLIDTRNLSKQYVMGTNRVHALRGVSIAIDEGEFVAIMGASGSGKSTFMNLLGCLDVPSSGDYLLAGEEVSHLPGDALAAIRNKRVGFVFQQFNLLPRTSARENVELPLLYSGLPAAERKQRALQRLAEVGLAERVDHTPAELSGGQQQRVAIARGLVNNPSLILADEPTGALDSRTSVEIMALLQTLSRQRMTIVIVTHERDIAAFASRIITFRDGLVISDAANVALDAQAELARLDAGHHVHGVPA</sequence>
<gene>
    <name evidence="5" type="ORF">A3F84_28585</name>
</gene>
<keyword evidence="1" id="KW-0813">Transport</keyword>
<dbReference type="PANTHER" id="PTHR24220">
    <property type="entry name" value="IMPORT ATP-BINDING PROTEIN"/>
    <property type="match status" value="1"/>
</dbReference>
<organism evidence="5 6">
    <name type="scientific">Handelsmanbacteria sp. (strain RIFCSPLOWO2_12_FULL_64_10)</name>
    <dbReference type="NCBI Taxonomy" id="1817868"/>
    <lineage>
        <taxon>Bacteria</taxon>
        <taxon>Candidatus Handelsmaniibacteriota</taxon>
    </lineage>
</organism>
<evidence type="ECO:0000256" key="1">
    <source>
        <dbReference type="ARBA" id="ARBA00022448"/>
    </source>
</evidence>
<dbReference type="InterPro" id="IPR017911">
    <property type="entry name" value="MacB-like_ATP-bd"/>
</dbReference>
<keyword evidence="2" id="KW-0547">Nucleotide-binding</keyword>
<reference evidence="5 6" key="1">
    <citation type="journal article" date="2016" name="Nat. Commun.">
        <title>Thousands of microbial genomes shed light on interconnected biogeochemical processes in an aquifer system.</title>
        <authorList>
            <person name="Anantharaman K."/>
            <person name="Brown C.T."/>
            <person name="Hug L.A."/>
            <person name="Sharon I."/>
            <person name="Castelle C.J."/>
            <person name="Probst A.J."/>
            <person name="Thomas B.C."/>
            <person name="Singh A."/>
            <person name="Wilkins M.J."/>
            <person name="Karaoz U."/>
            <person name="Brodie E.L."/>
            <person name="Williams K.H."/>
            <person name="Hubbard S.S."/>
            <person name="Banfield J.F."/>
        </authorList>
    </citation>
    <scope>NUCLEOTIDE SEQUENCE [LARGE SCALE GENOMIC DNA]</scope>
    <source>
        <strain evidence="6">RIFCSPLOWO2_12_FULL_64_10</strain>
    </source>
</reference>
<feature type="domain" description="ABC transporter" evidence="4">
    <location>
        <begin position="5"/>
        <end position="243"/>
    </location>
</feature>
<dbReference type="InterPro" id="IPR003593">
    <property type="entry name" value="AAA+_ATPase"/>
</dbReference>
<dbReference type="PROSITE" id="PS00211">
    <property type="entry name" value="ABC_TRANSPORTER_1"/>
    <property type="match status" value="1"/>
</dbReference>
<dbReference type="FunFam" id="3.40.50.300:FF:000032">
    <property type="entry name" value="Export ABC transporter ATP-binding protein"/>
    <property type="match status" value="1"/>
</dbReference>
<evidence type="ECO:0000313" key="6">
    <source>
        <dbReference type="Proteomes" id="UP000178606"/>
    </source>
</evidence>
<dbReference type="InterPro" id="IPR027417">
    <property type="entry name" value="P-loop_NTPase"/>
</dbReference>